<feature type="transmembrane region" description="Helical" evidence="1">
    <location>
        <begin position="93"/>
        <end position="115"/>
    </location>
</feature>
<sequence length="125" mass="13962">MLRNLDGDAYIYVSELYDSIVAVGFAIIPGNRKSLECLHYLCHCVLCSLQLLILFTQGPKDFSCGLKVFISTSHLLSFLDGEDRHLVLAMLRAVSNICLEFGSWLGTFIIAMPLMKSSSRPSTNW</sequence>
<evidence type="ECO:0000313" key="3">
    <source>
        <dbReference type="Proteomes" id="UP000800092"/>
    </source>
</evidence>
<dbReference type="Proteomes" id="UP000800092">
    <property type="component" value="Unassembled WGS sequence"/>
</dbReference>
<dbReference type="AlphaFoldDB" id="A0A6A6HD82"/>
<name>A0A6A6HD82_VIRVR</name>
<organism evidence="2 3">
    <name type="scientific">Viridothelium virens</name>
    <name type="common">Speckled blister lichen</name>
    <name type="synonym">Trypethelium virens</name>
    <dbReference type="NCBI Taxonomy" id="1048519"/>
    <lineage>
        <taxon>Eukaryota</taxon>
        <taxon>Fungi</taxon>
        <taxon>Dikarya</taxon>
        <taxon>Ascomycota</taxon>
        <taxon>Pezizomycotina</taxon>
        <taxon>Dothideomycetes</taxon>
        <taxon>Dothideomycetes incertae sedis</taxon>
        <taxon>Trypetheliales</taxon>
        <taxon>Trypetheliaceae</taxon>
        <taxon>Viridothelium</taxon>
    </lineage>
</organism>
<evidence type="ECO:0000313" key="2">
    <source>
        <dbReference type="EMBL" id="KAF2235952.1"/>
    </source>
</evidence>
<keyword evidence="1" id="KW-0472">Membrane</keyword>
<gene>
    <name evidence="2" type="ORF">EV356DRAFT_91476</name>
</gene>
<keyword evidence="3" id="KW-1185">Reference proteome</keyword>
<keyword evidence="1" id="KW-1133">Transmembrane helix</keyword>
<proteinExistence type="predicted"/>
<accession>A0A6A6HD82</accession>
<evidence type="ECO:0000256" key="1">
    <source>
        <dbReference type="SAM" id="Phobius"/>
    </source>
</evidence>
<dbReference type="EMBL" id="ML991788">
    <property type="protein sequence ID" value="KAF2235952.1"/>
    <property type="molecule type" value="Genomic_DNA"/>
</dbReference>
<keyword evidence="1" id="KW-0812">Transmembrane</keyword>
<reference evidence="2" key="1">
    <citation type="journal article" date="2020" name="Stud. Mycol.">
        <title>101 Dothideomycetes genomes: a test case for predicting lifestyles and emergence of pathogens.</title>
        <authorList>
            <person name="Haridas S."/>
            <person name="Albert R."/>
            <person name="Binder M."/>
            <person name="Bloem J."/>
            <person name="Labutti K."/>
            <person name="Salamov A."/>
            <person name="Andreopoulos B."/>
            <person name="Baker S."/>
            <person name="Barry K."/>
            <person name="Bills G."/>
            <person name="Bluhm B."/>
            <person name="Cannon C."/>
            <person name="Castanera R."/>
            <person name="Culley D."/>
            <person name="Daum C."/>
            <person name="Ezra D."/>
            <person name="Gonzalez J."/>
            <person name="Henrissat B."/>
            <person name="Kuo A."/>
            <person name="Liang C."/>
            <person name="Lipzen A."/>
            <person name="Lutzoni F."/>
            <person name="Magnuson J."/>
            <person name="Mondo S."/>
            <person name="Nolan M."/>
            <person name="Ohm R."/>
            <person name="Pangilinan J."/>
            <person name="Park H.-J."/>
            <person name="Ramirez L."/>
            <person name="Alfaro M."/>
            <person name="Sun H."/>
            <person name="Tritt A."/>
            <person name="Yoshinaga Y."/>
            <person name="Zwiers L.-H."/>
            <person name="Turgeon B."/>
            <person name="Goodwin S."/>
            <person name="Spatafora J."/>
            <person name="Crous P."/>
            <person name="Grigoriev I."/>
        </authorList>
    </citation>
    <scope>NUCLEOTIDE SEQUENCE</scope>
    <source>
        <strain evidence="2">Tuck. ex Michener</strain>
    </source>
</reference>
<protein>
    <submittedName>
        <fullName evidence="2">Uncharacterized protein</fullName>
    </submittedName>
</protein>